<gene>
    <name evidence="1" type="ORF">HPB47_001391</name>
</gene>
<evidence type="ECO:0000313" key="2">
    <source>
        <dbReference type="Proteomes" id="UP000805193"/>
    </source>
</evidence>
<organism evidence="1 2">
    <name type="scientific">Ixodes persulcatus</name>
    <name type="common">Taiga tick</name>
    <dbReference type="NCBI Taxonomy" id="34615"/>
    <lineage>
        <taxon>Eukaryota</taxon>
        <taxon>Metazoa</taxon>
        <taxon>Ecdysozoa</taxon>
        <taxon>Arthropoda</taxon>
        <taxon>Chelicerata</taxon>
        <taxon>Arachnida</taxon>
        <taxon>Acari</taxon>
        <taxon>Parasitiformes</taxon>
        <taxon>Ixodida</taxon>
        <taxon>Ixodoidea</taxon>
        <taxon>Ixodidae</taxon>
        <taxon>Ixodinae</taxon>
        <taxon>Ixodes</taxon>
    </lineage>
</organism>
<comment type="caution">
    <text evidence="1">The sequence shown here is derived from an EMBL/GenBank/DDBJ whole genome shotgun (WGS) entry which is preliminary data.</text>
</comment>
<name>A0AC60PPH5_IXOPE</name>
<evidence type="ECO:0000313" key="1">
    <source>
        <dbReference type="EMBL" id="KAG0422810.1"/>
    </source>
</evidence>
<dbReference type="Proteomes" id="UP000805193">
    <property type="component" value="Unassembled WGS sequence"/>
</dbReference>
<sequence>AQFSTLEDLTPLEVEILRRTAKLGMISIDATPTCDVDDSSASEEEEEESCSGSEDDETQAFSSVLRFAVGASHNQTNVWHRSVTSGPGDHDIIELAFTLSKAAAEHYGRDLGHCTGRLMDAVLYPARHCVWLNWPSRGSLHDFYEASLAICSRFLPRLANVLEPLKQTGVLGTEFMTLSALGLPSAQHFIAILRALIAFCGVLVRECMELNKL</sequence>
<reference evidence="1 2" key="1">
    <citation type="journal article" date="2020" name="Cell">
        <title>Large-Scale Comparative Analyses of Tick Genomes Elucidate Their Genetic Diversity and Vector Capacities.</title>
        <authorList>
            <consortium name="Tick Genome and Microbiome Consortium (TIGMIC)"/>
            <person name="Jia N."/>
            <person name="Wang J."/>
            <person name="Shi W."/>
            <person name="Du L."/>
            <person name="Sun Y."/>
            <person name="Zhan W."/>
            <person name="Jiang J.F."/>
            <person name="Wang Q."/>
            <person name="Zhang B."/>
            <person name="Ji P."/>
            <person name="Bell-Sakyi L."/>
            <person name="Cui X.M."/>
            <person name="Yuan T.T."/>
            <person name="Jiang B.G."/>
            <person name="Yang W.F."/>
            <person name="Lam T.T."/>
            <person name="Chang Q.C."/>
            <person name="Ding S.J."/>
            <person name="Wang X.J."/>
            <person name="Zhu J.G."/>
            <person name="Ruan X.D."/>
            <person name="Zhao L."/>
            <person name="Wei J.T."/>
            <person name="Ye R.Z."/>
            <person name="Que T.C."/>
            <person name="Du C.H."/>
            <person name="Zhou Y.H."/>
            <person name="Cheng J.X."/>
            <person name="Dai P.F."/>
            <person name="Guo W.B."/>
            <person name="Han X.H."/>
            <person name="Huang E.J."/>
            <person name="Li L.F."/>
            <person name="Wei W."/>
            <person name="Gao Y.C."/>
            <person name="Liu J.Z."/>
            <person name="Shao H.Z."/>
            <person name="Wang X."/>
            <person name="Wang C.C."/>
            <person name="Yang T.C."/>
            <person name="Huo Q.B."/>
            <person name="Li W."/>
            <person name="Chen H.Y."/>
            <person name="Chen S.E."/>
            <person name="Zhou L.G."/>
            <person name="Ni X.B."/>
            <person name="Tian J.H."/>
            <person name="Sheng Y."/>
            <person name="Liu T."/>
            <person name="Pan Y.S."/>
            <person name="Xia L.Y."/>
            <person name="Li J."/>
            <person name="Zhao F."/>
            <person name="Cao W.C."/>
        </authorList>
    </citation>
    <scope>NUCLEOTIDE SEQUENCE [LARGE SCALE GENOMIC DNA]</scope>
    <source>
        <strain evidence="1">Iper-2018</strain>
    </source>
</reference>
<keyword evidence="2" id="KW-1185">Reference proteome</keyword>
<proteinExistence type="predicted"/>
<accession>A0AC60PPH5</accession>
<protein>
    <submittedName>
        <fullName evidence="1">Uncharacterized protein</fullName>
    </submittedName>
</protein>
<feature type="non-terminal residue" evidence="1">
    <location>
        <position position="213"/>
    </location>
</feature>
<dbReference type="EMBL" id="JABSTQ010010177">
    <property type="protein sequence ID" value="KAG0422810.1"/>
    <property type="molecule type" value="Genomic_DNA"/>
</dbReference>
<feature type="non-terminal residue" evidence="1">
    <location>
        <position position="1"/>
    </location>
</feature>